<keyword evidence="2" id="KW-1185">Reference proteome</keyword>
<dbReference type="OrthoDB" id="2876840at2"/>
<evidence type="ECO:0000313" key="2">
    <source>
        <dbReference type="Proteomes" id="UP000248066"/>
    </source>
</evidence>
<accession>A0A2W0HEN3</accession>
<dbReference type="Pfam" id="PF10830">
    <property type="entry name" value="DUF2553"/>
    <property type="match status" value="1"/>
</dbReference>
<comment type="caution">
    <text evidence="1">The sequence shown here is derived from an EMBL/GenBank/DDBJ whole genome shotgun (WGS) entry which is preliminary data.</text>
</comment>
<dbReference type="InterPro" id="IPR020140">
    <property type="entry name" value="Uncharacterised_YusG"/>
</dbReference>
<sequence length="105" mass="11822">MNPTNADRTKRRNVNNVEIKKENATFNQESSYIDVTDRVKARLDDDGYVTFYLDEQKLGRLKATGVEEEFAEEFTAGEGERSNDPAASGKELAKSYVDGCDMGWC</sequence>
<gene>
    <name evidence="1" type="ORF">CR205_15345</name>
</gene>
<dbReference type="AlphaFoldDB" id="A0A2W0HEN3"/>
<dbReference type="Proteomes" id="UP000248066">
    <property type="component" value="Unassembled WGS sequence"/>
</dbReference>
<name>A0A2W0HEN3_9BACI</name>
<organism evidence="1 2">
    <name type="scientific">Alteribacter lacisalsi</name>
    <dbReference type="NCBI Taxonomy" id="2045244"/>
    <lineage>
        <taxon>Bacteria</taxon>
        <taxon>Bacillati</taxon>
        <taxon>Bacillota</taxon>
        <taxon>Bacilli</taxon>
        <taxon>Bacillales</taxon>
        <taxon>Bacillaceae</taxon>
        <taxon>Alteribacter</taxon>
    </lineage>
</organism>
<dbReference type="RefSeq" id="WP_110521042.1">
    <property type="nucleotide sequence ID" value="NZ_PDOF01000003.1"/>
</dbReference>
<dbReference type="EMBL" id="PDOF01000003">
    <property type="protein sequence ID" value="PYZ95765.1"/>
    <property type="molecule type" value="Genomic_DNA"/>
</dbReference>
<evidence type="ECO:0000313" key="1">
    <source>
        <dbReference type="EMBL" id="PYZ95765.1"/>
    </source>
</evidence>
<proteinExistence type="predicted"/>
<reference evidence="1 2" key="1">
    <citation type="submission" date="2017-10" db="EMBL/GenBank/DDBJ databases">
        <title>Bacillus sp. nov., a halophilic bacterium isolated from a Yangshapao Lake.</title>
        <authorList>
            <person name="Wang H."/>
        </authorList>
    </citation>
    <scope>NUCLEOTIDE SEQUENCE [LARGE SCALE GENOMIC DNA]</scope>
    <source>
        <strain evidence="1 2">YSP-3</strain>
    </source>
</reference>
<protein>
    <submittedName>
        <fullName evidence="1">Uncharacterized protein</fullName>
    </submittedName>
</protein>